<dbReference type="RefSeq" id="WP_188174387.1">
    <property type="nucleotide sequence ID" value="NZ_JACVVD010000003.1"/>
</dbReference>
<comment type="caution">
    <text evidence="1">The sequence shown here is derived from an EMBL/GenBank/DDBJ whole genome shotgun (WGS) entry which is preliminary data.</text>
</comment>
<proteinExistence type="predicted"/>
<gene>
    <name evidence="1" type="ORF">ICC18_10790</name>
</gene>
<reference evidence="1" key="1">
    <citation type="submission" date="2020-09" db="EMBL/GenBank/DDBJ databases">
        <title>Draft Genome Sequence of Paenibacillus sp. WST5.</title>
        <authorList>
            <person name="Bao Z."/>
        </authorList>
    </citation>
    <scope>NUCLEOTIDE SEQUENCE</scope>
    <source>
        <strain evidence="1">WST5</strain>
    </source>
</reference>
<keyword evidence="2" id="KW-1185">Reference proteome</keyword>
<accession>A0A926KNK0</accession>
<dbReference type="AlphaFoldDB" id="A0A926KNK0"/>
<dbReference type="Proteomes" id="UP000650466">
    <property type="component" value="Unassembled WGS sequence"/>
</dbReference>
<dbReference type="EMBL" id="JACVVD010000003">
    <property type="protein sequence ID" value="MBD0380602.1"/>
    <property type="molecule type" value="Genomic_DNA"/>
</dbReference>
<evidence type="ECO:0000313" key="1">
    <source>
        <dbReference type="EMBL" id="MBD0380602.1"/>
    </source>
</evidence>
<organism evidence="1 2">
    <name type="scientific">Paenibacillus sedimenti</name>
    <dbReference type="NCBI Taxonomy" id="2770274"/>
    <lineage>
        <taxon>Bacteria</taxon>
        <taxon>Bacillati</taxon>
        <taxon>Bacillota</taxon>
        <taxon>Bacilli</taxon>
        <taxon>Bacillales</taxon>
        <taxon>Paenibacillaceae</taxon>
        <taxon>Paenibacillus</taxon>
    </lineage>
</organism>
<dbReference type="Gene3D" id="3.30.460.40">
    <property type="match status" value="1"/>
</dbReference>
<dbReference type="SUPFAM" id="SSF81301">
    <property type="entry name" value="Nucleotidyltransferase"/>
    <property type="match status" value="1"/>
</dbReference>
<name>A0A926KNK0_9BACL</name>
<dbReference type="InterPro" id="IPR043519">
    <property type="entry name" value="NT_sf"/>
</dbReference>
<protein>
    <submittedName>
        <fullName evidence="1">Uncharacterized protein</fullName>
    </submittedName>
</protein>
<evidence type="ECO:0000313" key="2">
    <source>
        <dbReference type="Proteomes" id="UP000650466"/>
    </source>
</evidence>
<sequence>MLLQQPMLQTIETLERHLMHVQESRWLIGGSCGLLLHNVEIQRIPRDLDLYVDQCDVASLHEALQTYSMDTPAHSETPIYSSILSHYDILGNAVEVVGDFRVAAQHSLYQVEAVYLWERHSRIVHVTDSCSVKIMPLAHELLFNLLRDRPDRYEPIARVIRKQPAQHMPALQDLLARNSWGHDFRKKLELLFD</sequence>